<accession>A0A5C6E592</accession>
<evidence type="ECO:0000256" key="3">
    <source>
        <dbReference type="ARBA" id="ARBA00023136"/>
    </source>
</evidence>
<evidence type="ECO:0000313" key="7">
    <source>
        <dbReference type="EMBL" id="TWU42596.1"/>
    </source>
</evidence>
<evidence type="ECO:0000256" key="5">
    <source>
        <dbReference type="SAM" id="SignalP"/>
    </source>
</evidence>
<comment type="subcellular location">
    <subcellularLocation>
        <location evidence="1">Membrane</location>
    </subcellularLocation>
</comment>
<evidence type="ECO:0000256" key="1">
    <source>
        <dbReference type="ARBA" id="ARBA00004370"/>
    </source>
</evidence>
<dbReference type="InterPro" id="IPR038591">
    <property type="entry name" value="NolW-like_sf"/>
</dbReference>
<keyword evidence="2 5" id="KW-0732">Signal</keyword>
<feature type="signal peptide" evidence="5">
    <location>
        <begin position="1"/>
        <end position="26"/>
    </location>
</feature>
<reference evidence="7 8" key="1">
    <citation type="submission" date="2019-02" db="EMBL/GenBank/DDBJ databases">
        <title>Deep-cultivation of Planctomycetes and their phenomic and genomic characterization uncovers novel biology.</title>
        <authorList>
            <person name="Wiegand S."/>
            <person name="Jogler M."/>
            <person name="Boedeker C."/>
            <person name="Pinto D."/>
            <person name="Vollmers J."/>
            <person name="Rivas-Marin E."/>
            <person name="Kohn T."/>
            <person name="Peeters S.H."/>
            <person name="Heuer A."/>
            <person name="Rast P."/>
            <person name="Oberbeckmann S."/>
            <person name="Bunk B."/>
            <person name="Jeske O."/>
            <person name="Meyerdierks A."/>
            <person name="Storesund J.E."/>
            <person name="Kallscheuer N."/>
            <person name="Luecker S."/>
            <person name="Lage O.M."/>
            <person name="Pohl T."/>
            <person name="Merkel B.J."/>
            <person name="Hornburger P."/>
            <person name="Mueller R.-W."/>
            <person name="Bruemmer F."/>
            <person name="Labrenz M."/>
            <person name="Spormann A.M."/>
            <person name="Op Den Camp H."/>
            <person name="Overmann J."/>
            <person name="Amann R."/>
            <person name="Jetten M.S.M."/>
            <person name="Mascher T."/>
            <person name="Medema M.H."/>
            <person name="Devos D.P."/>
            <person name="Kaster A.-K."/>
            <person name="Ovreas L."/>
            <person name="Rohde M."/>
            <person name="Galperin M.Y."/>
            <person name="Jogler C."/>
        </authorList>
    </citation>
    <scope>NUCLEOTIDE SEQUENCE [LARGE SCALE GENOMIC DNA]</scope>
    <source>
        <strain evidence="7 8">Poly41</strain>
    </source>
</reference>
<feature type="compositionally biased region" description="Acidic residues" evidence="4">
    <location>
        <begin position="592"/>
        <end position="603"/>
    </location>
</feature>
<feature type="domain" description="NolW-like" evidence="6">
    <location>
        <begin position="385"/>
        <end position="442"/>
    </location>
</feature>
<feature type="domain" description="NolW-like" evidence="6">
    <location>
        <begin position="280"/>
        <end position="372"/>
    </location>
</feature>
<dbReference type="PANTHER" id="PTHR30332">
    <property type="entry name" value="PROBABLE GENERAL SECRETION PATHWAY PROTEIN D"/>
    <property type="match status" value="1"/>
</dbReference>
<dbReference type="GO" id="GO:0015627">
    <property type="term" value="C:type II protein secretion system complex"/>
    <property type="evidence" value="ECO:0007669"/>
    <property type="project" value="TreeGrafter"/>
</dbReference>
<evidence type="ECO:0000256" key="4">
    <source>
        <dbReference type="SAM" id="MobiDB-lite"/>
    </source>
</evidence>
<feature type="compositionally biased region" description="Gly residues" evidence="4">
    <location>
        <begin position="852"/>
        <end position="865"/>
    </location>
</feature>
<keyword evidence="8" id="KW-1185">Reference proteome</keyword>
<evidence type="ECO:0000313" key="8">
    <source>
        <dbReference type="Proteomes" id="UP000319143"/>
    </source>
</evidence>
<evidence type="ECO:0000256" key="2">
    <source>
        <dbReference type="ARBA" id="ARBA00022729"/>
    </source>
</evidence>
<proteinExistence type="predicted"/>
<dbReference type="Proteomes" id="UP000319143">
    <property type="component" value="Unassembled WGS sequence"/>
</dbReference>
<evidence type="ECO:0000259" key="6">
    <source>
        <dbReference type="Pfam" id="PF03958"/>
    </source>
</evidence>
<dbReference type="InterPro" id="IPR050810">
    <property type="entry name" value="Bact_Secretion_Sys_Channel"/>
</dbReference>
<dbReference type="GO" id="GO:0016020">
    <property type="term" value="C:membrane"/>
    <property type="evidence" value="ECO:0007669"/>
    <property type="project" value="UniProtKB-SubCell"/>
</dbReference>
<dbReference type="PANTHER" id="PTHR30332:SF24">
    <property type="entry name" value="SECRETIN GSPD-RELATED"/>
    <property type="match status" value="1"/>
</dbReference>
<feature type="chain" id="PRO_5023027352" evidence="5">
    <location>
        <begin position="27"/>
        <end position="988"/>
    </location>
</feature>
<organism evidence="7 8">
    <name type="scientific">Novipirellula artificiosorum</name>
    <dbReference type="NCBI Taxonomy" id="2528016"/>
    <lineage>
        <taxon>Bacteria</taxon>
        <taxon>Pseudomonadati</taxon>
        <taxon>Planctomycetota</taxon>
        <taxon>Planctomycetia</taxon>
        <taxon>Pirellulales</taxon>
        <taxon>Pirellulaceae</taxon>
        <taxon>Novipirellula</taxon>
    </lineage>
</organism>
<protein>
    <submittedName>
        <fullName evidence="7">Bacterial type II/III secretion system short domain protein</fullName>
    </submittedName>
</protein>
<keyword evidence="3" id="KW-0472">Membrane</keyword>
<feature type="region of interest" description="Disordered" evidence="4">
    <location>
        <begin position="847"/>
        <end position="886"/>
    </location>
</feature>
<name>A0A5C6E592_9BACT</name>
<dbReference type="Pfam" id="PF03958">
    <property type="entry name" value="Secretin_N"/>
    <property type="match status" value="2"/>
</dbReference>
<gene>
    <name evidence="7" type="ORF">Poly41_08940</name>
</gene>
<dbReference type="GO" id="GO:0009306">
    <property type="term" value="P:protein secretion"/>
    <property type="evidence" value="ECO:0007669"/>
    <property type="project" value="TreeGrafter"/>
</dbReference>
<feature type="compositionally biased region" description="Pro residues" evidence="4">
    <location>
        <begin position="43"/>
        <end position="58"/>
    </location>
</feature>
<sequence precursor="true">MRSFFLLLVCLVFTAWIHPASGLAQAPSRPVSSAAAIRMAPGVKPPGAMPPGAMPPGANPGQAGAENKGDEGKEETKKPEGPEPKVIRRDQNEDEDADPEELRATVGEDGRVAFQFRNQPWVGLVQWLAEISNKPLDWLELPGDRVNLSSPGRYTVAETRDLFNRYLLARGYVILELDGGLTVAKTESINPAIVPRVDPESLDTLSPHTFVRTSLDVAWLSAEKLSEELKPMISSNGRLTALTTTNRIEVMDAAINVQQIANLLLQERSIDSREALAPEFKLRYLPAEEAKKMLEEFLGVEKKSAAPMTPQQMQMMQQMRQRSGGEAPPTPEKKTEISIVANTRQNSVIIRAPEDRVMIASEFIKRIDVPSQSVASLSDIESRIQVYRLASLDPEKLVDIVGEMNILEPSTRIRVDEDNNALIVSGSPADRFIIQSLIERLDGSGRSFQVLQLRRLDAGEVTESIAFLMGQKNEDDKNSRNQRYSWYGYGNEEEEEDKDEFRVAANSRYRQVLLWANPMEMEQVESLLIKLGELPPPGGSDRTIRVIDASATPETLEYLKRLKRQWSQLAPNPLELPETEDFIDPNRSPTSDDSDATDTEEVNEVAKEADLANSGAQRGYRLTAMQSPELAPEQPTPSENPTDEAPPIRSSRDFDRMFGDVKKVPNANSAAGPPAAVRIELDPSGNLVLSSSDTKALDRLEDLMLQISPPKRPYHVFKIKHATAYWMRLNLEEYFEDEDEKKDSASDSFYRYYWDIDSDTSDDGPTGLGKGNKMRFIDDADTSTLVVTGATSDQLRTIADLIDLWDTEEPANKRKSRYTKLVSIRFGKADKIAETVKEAYRDLLSSNDKTFQGGGKQGASGGPGNGAQKNRDGGGSGFVETEGGRDGGGADFSFKGKLSLGVDSVGNSLLVSTEGEPLLELVCEMIEKLDDAARPSGEVQVVELPAEISGESLQNALRAFGVDATSGEQTSPKSTADMGRNARTRDEK</sequence>
<feature type="compositionally biased region" description="Basic and acidic residues" evidence="4">
    <location>
        <begin position="67"/>
        <end position="91"/>
    </location>
</feature>
<comment type="caution">
    <text evidence="7">The sequence shown here is derived from an EMBL/GenBank/DDBJ whole genome shotgun (WGS) entry which is preliminary data.</text>
</comment>
<dbReference type="EMBL" id="SJPV01000001">
    <property type="protein sequence ID" value="TWU42596.1"/>
    <property type="molecule type" value="Genomic_DNA"/>
</dbReference>
<dbReference type="AlphaFoldDB" id="A0A5C6E592"/>
<feature type="region of interest" description="Disordered" evidence="4">
    <location>
        <begin position="961"/>
        <end position="988"/>
    </location>
</feature>
<feature type="region of interest" description="Disordered" evidence="4">
    <location>
        <begin position="570"/>
        <end position="653"/>
    </location>
</feature>
<feature type="region of interest" description="Disordered" evidence="4">
    <location>
        <begin position="42"/>
        <end position="106"/>
    </location>
</feature>
<dbReference type="Gene3D" id="3.30.1370.120">
    <property type="match status" value="3"/>
</dbReference>
<dbReference type="InterPro" id="IPR005644">
    <property type="entry name" value="NolW-like"/>
</dbReference>